<evidence type="ECO:0000313" key="9">
    <source>
        <dbReference type="Proteomes" id="UP000887226"/>
    </source>
</evidence>
<feature type="domain" description="Major facilitator superfamily (MFS) profile" evidence="7">
    <location>
        <begin position="56"/>
        <end position="491"/>
    </location>
</feature>
<evidence type="ECO:0000256" key="2">
    <source>
        <dbReference type="ARBA" id="ARBA00022692"/>
    </source>
</evidence>
<feature type="compositionally biased region" description="Basic and acidic residues" evidence="5">
    <location>
        <begin position="1"/>
        <end position="14"/>
    </location>
</feature>
<dbReference type="GO" id="GO:0005886">
    <property type="term" value="C:plasma membrane"/>
    <property type="evidence" value="ECO:0007669"/>
    <property type="project" value="TreeGrafter"/>
</dbReference>
<feature type="transmembrane region" description="Helical" evidence="6">
    <location>
        <begin position="170"/>
        <end position="191"/>
    </location>
</feature>
<feature type="transmembrane region" description="Helical" evidence="6">
    <location>
        <begin position="416"/>
        <end position="437"/>
    </location>
</feature>
<keyword evidence="9" id="KW-1185">Reference proteome</keyword>
<evidence type="ECO:0000259" key="7">
    <source>
        <dbReference type="PROSITE" id="PS50850"/>
    </source>
</evidence>
<evidence type="ECO:0000256" key="3">
    <source>
        <dbReference type="ARBA" id="ARBA00022989"/>
    </source>
</evidence>
<feature type="transmembrane region" description="Helical" evidence="6">
    <location>
        <begin position="231"/>
        <end position="248"/>
    </location>
</feature>
<dbReference type="SUPFAM" id="SSF103473">
    <property type="entry name" value="MFS general substrate transporter"/>
    <property type="match status" value="1"/>
</dbReference>
<dbReference type="OrthoDB" id="10021397at2759"/>
<comment type="subcellular location">
    <subcellularLocation>
        <location evidence="1">Membrane</location>
        <topology evidence="1">Multi-pass membrane protein</topology>
    </subcellularLocation>
</comment>
<comment type="caution">
    <text evidence="8">The sequence shown here is derived from an EMBL/GenBank/DDBJ whole genome shotgun (WGS) entry which is preliminary data.</text>
</comment>
<evidence type="ECO:0000256" key="6">
    <source>
        <dbReference type="SAM" id="Phobius"/>
    </source>
</evidence>
<dbReference type="InterPro" id="IPR011701">
    <property type="entry name" value="MFS"/>
</dbReference>
<gene>
    <name evidence="8" type="ORF">BJ878DRAFT_479073</name>
</gene>
<evidence type="ECO:0000256" key="5">
    <source>
        <dbReference type="SAM" id="MobiDB-lite"/>
    </source>
</evidence>
<feature type="compositionally biased region" description="Basic and acidic residues" evidence="5">
    <location>
        <begin position="23"/>
        <end position="35"/>
    </location>
</feature>
<feature type="transmembrane region" description="Helical" evidence="6">
    <location>
        <begin position="53"/>
        <end position="74"/>
    </location>
</feature>
<feature type="transmembrane region" description="Helical" evidence="6">
    <location>
        <begin position="203"/>
        <end position="225"/>
    </location>
</feature>
<proteinExistence type="predicted"/>
<feature type="transmembrane region" description="Helical" evidence="6">
    <location>
        <begin position="385"/>
        <end position="404"/>
    </location>
</feature>
<dbReference type="CDD" id="cd17502">
    <property type="entry name" value="MFS_Azr1_MDR_like"/>
    <property type="match status" value="1"/>
</dbReference>
<dbReference type="PROSITE" id="PS50850">
    <property type="entry name" value="MFS"/>
    <property type="match status" value="1"/>
</dbReference>
<feature type="transmembrane region" description="Helical" evidence="6">
    <location>
        <begin position="328"/>
        <end position="348"/>
    </location>
</feature>
<name>A0A9P7Z4T5_9HELO</name>
<keyword evidence="4 6" id="KW-0472">Membrane</keyword>
<protein>
    <submittedName>
        <fullName evidence="8">Efflux pump antibiotic resistance protein</fullName>
    </submittedName>
</protein>
<reference evidence="8" key="1">
    <citation type="journal article" date="2021" name="IMA Fungus">
        <title>Genomic characterization of three marine fungi, including Emericellopsis atlantica sp. nov. with signatures of a generalist lifestyle and marine biomass degradation.</title>
        <authorList>
            <person name="Hagestad O.C."/>
            <person name="Hou L."/>
            <person name="Andersen J.H."/>
            <person name="Hansen E.H."/>
            <person name="Altermark B."/>
            <person name="Li C."/>
            <person name="Kuhnert E."/>
            <person name="Cox R.J."/>
            <person name="Crous P.W."/>
            <person name="Spatafora J.W."/>
            <person name="Lail K."/>
            <person name="Amirebrahimi M."/>
            <person name="Lipzen A."/>
            <person name="Pangilinan J."/>
            <person name="Andreopoulos W."/>
            <person name="Hayes R.D."/>
            <person name="Ng V."/>
            <person name="Grigoriev I.V."/>
            <person name="Jackson S.A."/>
            <person name="Sutton T.D.S."/>
            <person name="Dobson A.D.W."/>
            <person name="Rama T."/>
        </authorList>
    </citation>
    <scope>NUCLEOTIDE SEQUENCE</scope>
    <source>
        <strain evidence="8">TRa3180A</strain>
    </source>
</reference>
<evidence type="ECO:0000256" key="1">
    <source>
        <dbReference type="ARBA" id="ARBA00004141"/>
    </source>
</evidence>
<sequence>MEEPRPNDPTDANEKAASASPVVEKRDEELGDKENALAPQRPAEPEYPGPANVAVIMACILSAIFLMSLAGRLLYLSPCPGPNGNAAAAAAVAADRTIIATAIPRITHEFNSLDDVGWYGSAFMLTTSCFQLLWGRIYTFYSVKYVFLVVLAIFEVGSAISGAAPNSLSFIIGRAVAGVGSAGIITGAMMLMMPMVPLAKRPLYNGFFSAVLGTSSVVGPLIGGAFTSNVTWRWCFFINLPIGGVAMLTILWRIVLLFVLFGVCLVAFIVTQILRPETAIIQSSVITNRSVISAMWFMFSLSSTMLLITYYLPIWFQATKGKSHVTSGIDTLPLVISLTLASTLSGQLVGRFGYYTPFTMLSSCVLAVGAGLISTFKVDTSTGMWIGNQIILGSVIGLGLQHAPIAIQTVLQRKDIPMGIALVFFCQQLGGAIFVSVGQNVFNNKLIHGLATIANDVDPTTIIGAGATGFRTIVPTADLHKVLVVYNNALS</sequence>
<feature type="transmembrane region" description="Helical" evidence="6">
    <location>
        <begin position="294"/>
        <end position="316"/>
    </location>
</feature>
<keyword evidence="2 6" id="KW-0812">Transmembrane</keyword>
<dbReference type="GO" id="GO:0022857">
    <property type="term" value="F:transmembrane transporter activity"/>
    <property type="evidence" value="ECO:0007669"/>
    <property type="project" value="InterPro"/>
</dbReference>
<dbReference type="EMBL" id="MU253838">
    <property type="protein sequence ID" value="KAG9245614.1"/>
    <property type="molecule type" value="Genomic_DNA"/>
</dbReference>
<dbReference type="FunFam" id="1.20.1250.20:FF:000196">
    <property type="entry name" value="MFS toxin efflux pump (AflT)"/>
    <property type="match status" value="1"/>
</dbReference>
<dbReference type="PANTHER" id="PTHR23501:SF201">
    <property type="entry name" value="MFS AFLATOXIN EFFLUX PUMP"/>
    <property type="match status" value="1"/>
</dbReference>
<evidence type="ECO:0000256" key="4">
    <source>
        <dbReference type="ARBA" id="ARBA00023136"/>
    </source>
</evidence>
<keyword evidence="3 6" id="KW-1133">Transmembrane helix</keyword>
<organism evidence="8 9">
    <name type="scientific">Calycina marina</name>
    <dbReference type="NCBI Taxonomy" id="1763456"/>
    <lineage>
        <taxon>Eukaryota</taxon>
        <taxon>Fungi</taxon>
        <taxon>Dikarya</taxon>
        <taxon>Ascomycota</taxon>
        <taxon>Pezizomycotina</taxon>
        <taxon>Leotiomycetes</taxon>
        <taxon>Helotiales</taxon>
        <taxon>Pezizellaceae</taxon>
        <taxon>Calycina</taxon>
    </lineage>
</organism>
<feature type="transmembrane region" description="Helical" evidence="6">
    <location>
        <begin position="354"/>
        <end position="373"/>
    </location>
</feature>
<dbReference type="Gene3D" id="1.20.1250.20">
    <property type="entry name" value="MFS general substrate transporter like domains"/>
    <property type="match status" value="2"/>
</dbReference>
<dbReference type="InterPro" id="IPR020846">
    <property type="entry name" value="MFS_dom"/>
</dbReference>
<dbReference type="AlphaFoldDB" id="A0A9P7Z4T5"/>
<feature type="transmembrane region" description="Helical" evidence="6">
    <location>
        <begin position="255"/>
        <end position="274"/>
    </location>
</feature>
<accession>A0A9P7Z4T5</accession>
<dbReference type="InterPro" id="IPR036259">
    <property type="entry name" value="MFS_trans_sf"/>
</dbReference>
<dbReference type="PANTHER" id="PTHR23501">
    <property type="entry name" value="MAJOR FACILITATOR SUPERFAMILY"/>
    <property type="match status" value="1"/>
</dbReference>
<dbReference type="Proteomes" id="UP000887226">
    <property type="component" value="Unassembled WGS sequence"/>
</dbReference>
<feature type="region of interest" description="Disordered" evidence="5">
    <location>
        <begin position="1"/>
        <end position="46"/>
    </location>
</feature>
<evidence type="ECO:0000313" key="8">
    <source>
        <dbReference type="EMBL" id="KAG9245614.1"/>
    </source>
</evidence>
<dbReference type="Pfam" id="PF07690">
    <property type="entry name" value="MFS_1"/>
    <property type="match status" value="1"/>
</dbReference>